<evidence type="ECO:0000313" key="1">
    <source>
        <dbReference type="Proteomes" id="UP000695000"/>
    </source>
</evidence>
<protein>
    <submittedName>
        <fullName evidence="2">Uncharacterized protein LOC108562783</fullName>
    </submittedName>
</protein>
<reference evidence="2" key="1">
    <citation type="submission" date="2025-08" db="UniProtKB">
        <authorList>
            <consortium name="RefSeq"/>
        </authorList>
    </citation>
    <scope>IDENTIFICATION</scope>
    <source>
        <tissue evidence="2">Whole Larva</tissue>
    </source>
</reference>
<sequence length="144" mass="17243">MSLNRIMSDEKKMRHHYLETPKDDKHYIVFNLPDCDLLGNNYKRKADEDSFFFELLCEYRQREIFNLRKDLEVGFSSPTPDTPISDRGSKLSVFAKIKTLGYLEKEWDSQQYISKYGSSKKMTRRIFRFNPAVTPPHRQIRWPK</sequence>
<accession>A0ABM1MQ54</accession>
<dbReference type="GeneID" id="108562783"/>
<dbReference type="RefSeq" id="XP_017776704.1">
    <property type="nucleotide sequence ID" value="XM_017921215.1"/>
</dbReference>
<dbReference type="Proteomes" id="UP000695000">
    <property type="component" value="Unplaced"/>
</dbReference>
<evidence type="ECO:0000313" key="2">
    <source>
        <dbReference type="RefSeq" id="XP_017776704.1"/>
    </source>
</evidence>
<gene>
    <name evidence="2" type="primary">LOC108562783</name>
</gene>
<proteinExistence type="predicted"/>
<organism evidence="1 2">
    <name type="scientific">Nicrophorus vespilloides</name>
    <name type="common">Boreal carrion beetle</name>
    <dbReference type="NCBI Taxonomy" id="110193"/>
    <lineage>
        <taxon>Eukaryota</taxon>
        <taxon>Metazoa</taxon>
        <taxon>Ecdysozoa</taxon>
        <taxon>Arthropoda</taxon>
        <taxon>Hexapoda</taxon>
        <taxon>Insecta</taxon>
        <taxon>Pterygota</taxon>
        <taxon>Neoptera</taxon>
        <taxon>Endopterygota</taxon>
        <taxon>Coleoptera</taxon>
        <taxon>Polyphaga</taxon>
        <taxon>Staphyliniformia</taxon>
        <taxon>Silphidae</taxon>
        <taxon>Nicrophorinae</taxon>
        <taxon>Nicrophorus</taxon>
    </lineage>
</organism>
<name>A0ABM1MQ54_NICVS</name>
<keyword evidence="1" id="KW-1185">Reference proteome</keyword>